<dbReference type="GO" id="GO:0046961">
    <property type="term" value="F:proton-transporting ATPase activity, rotational mechanism"/>
    <property type="evidence" value="ECO:0007669"/>
    <property type="project" value="InterPro"/>
</dbReference>
<dbReference type="InterPro" id="IPR036079">
    <property type="entry name" value="ATPase_csu/dsu_sf"/>
</dbReference>
<dbReference type="Proteomes" id="UP000009376">
    <property type="component" value="Unassembled WGS sequence"/>
</dbReference>
<dbReference type="InterPro" id="IPR050873">
    <property type="entry name" value="V-ATPase_V0D/AC39_subunit"/>
</dbReference>
<comment type="similarity">
    <text evidence="1">Belongs to the V-ATPase V0D/AC39 subunit family.</text>
</comment>
<evidence type="ECO:0000256" key="3">
    <source>
        <dbReference type="ARBA" id="ARBA00023065"/>
    </source>
</evidence>
<evidence type="ECO:0000313" key="4">
    <source>
        <dbReference type="EMBL" id="EFD92341.1"/>
    </source>
</evidence>
<evidence type="ECO:0000256" key="2">
    <source>
        <dbReference type="ARBA" id="ARBA00022448"/>
    </source>
</evidence>
<reference evidence="5 6" key="1">
    <citation type="journal article" date="2010" name="Proc. Natl. Acad. Sci. U.S.A.">
        <title>Enigmatic, ultrasmall, uncultivated Archaea.</title>
        <authorList>
            <person name="Baker B.J."/>
            <person name="Comolli L.R."/>
            <person name="Dick G.J."/>
            <person name="Hauser L.J."/>
            <person name="Hyatt D."/>
            <person name="Dill B.D."/>
            <person name="Land M.L."/>
            <person name="Verberkmoes N.C."/>
            <person name="Hettich R.L."/>
            <person name="Banfield J.F."/>
        </authorList>
    </citation>
    <scope>NUCLEOTIDE SEQUENCE [LARGE SCALE GENOMIC DNA]</scope>
</reference>
<dbReference type="PANTHER" id="PTHR38682">
    <property type="entry name" value="V-TYPE ATP SYNTHASE SUBUNIT C"/>
    <property type="match status" value="1"/>
</dbReference>
<dbReference type="Pfam" id="PF01992">
    <property type="entry name" value="vATP-synt_AC39"/>
    <property type="match status" value="1"/>
</dbReference>
<accession>D6GVY7</accession>
<dbReference type="InterPro" id="IPR035067">
    <property type="entry name" value="V-type_ATPase_csu/dsu"/>
</dbReference>
<dbReference type="EMBL" id="GG745559">
    <property type="protein sequence ID" value="EFD92606.1"/>
    <property type="molecule type" value="Genomic_DNA"/>
</dbReference>
<dbReference type="EMBL" id="GG745607">
    <property type="protein sequence ID" value="EFD92341.1"/>
    <property type="molecule type" value="Genomic_DNA"/>
</dbReference>
<dbReference type="SUPFAM" id="SSF103486">
    <property type="entry name" value="V-type ATP synthase subunit C"/>
    <property type="match status" value="1"/>
</dbReference>
<evidence type="ECO:0000313" key="6">
    <source>
        <dbReference type="Proteomes" id="UP000009376"/>
    </source>
</evidence>
<evidence type="ECO:0000313" key="5">
    <source>
        <dbReference type="EMBL" id="EFD92606.1"/>
    </source>
</evidence>
<dbReference type="Gene3D" id="1.20.1690.10">
    <property type="entry name" value="V-type ATP synthase subunit C domain"/>
    <property type="match status" value="2"/>
</dbReference>
<keyword evidence="3" id="KW-0406">Ion transport</keyword>
<dbReference type="InterPro" id="IPR002843">
    <property type="entry name" value="ATPase_V0-cplx_csu/dsu"/>
</dbReference>
<protein>
    <submittedName>
        <fullName evidence="5">H(+)-transporting two-sector ATPase</fullName>
    </submittedName>
</protein>
<keyword evidence="2" id="KW-0813">Transport</keyword>
<dbReference type="Gene3D" id="1.10.132.50">
    <property type="entry name" value="ATP synthase (C/AC39) subunit, domain 3"/>
    <property type="match status" value="1"/>
</dbReference>
<proteinExistence type="inferred from homology"/>
<organism evidence="5 6">
    <name type="scientific">Candidatus Parvarchaeum acidophilus ARMAN-5</name>
    <dbReference type="NCBI Taxonomy" id="662762"/>
    <lineage>
        <taxon>Archaea</taxon>
        <taxon>Candidatus Parvarchaeota</taxon>
        <taxon>Candidatus Parvarchaeum</taxon>
    </lineage>
</organism>
<name>D6GVY7_PARA5</name>
<gene>
    <name evidence="5" type="ORF">BJBARM5_0658</name>
    <name evidence="4" type="ORF">BJBARM5_0949</name>
</gene>
<dbReference type="PANTHER" id="PTHR38682:SF1">
    <property type="entry name" value="V-TYPE ATP SYNTHASE SUBUNIT C"/>
    <property type="match status" value="1"/>
</dbReference>
<dbReference type="AlphaFoldDB" id="D6GVY7"/>
<dbReference type="InterPro" id="IPR044911">
    <property type="entry name" value="V-type_ATPase_csu/dsu_dom_3"/>
</dbReference>
<evidence type="ECO:0000256" key="1">
    <source>
        <dbReference type="ARBA" id="ARBA00006709"/>
    </source>
</evidence>
<sequence length="346" mass="39663">MDSTYAGAYGHVKALYLDLLKRDEIDRIKESKKDEFISTLSSTSYKNEIDLFYNEFKEPDIVDIAVNTHFIKNCDNVIKLLPTVGKSIIRGYLSKIDIQNIKLILAAKLVGKDLDFTENMLIVNRGFPVGFSSSLINKEAYANIISQKDIVEVINYLTRYPYGKVLLPFSVSAELSKDVSGMSMSLDIEYYEDLLKSFKFYSGNEGPVLRFFQELIDLRNIMTVIKEIELKKPSASLLIKGGSLSIDRLSEMTKMNITDFIKNLPYDLEEAYQIYKEDGLIANFEVELKRQIHDKYLPIFRANSLSIASALSFIISSEIERDIIRLNWFKKYYGLEKKVLDIGYGI</sequence>